<dbReference type="InterPro" id="IPR036862">
    <property type="entry name" value="Integrase_C_dom_sf_retrovir"/>
</dbReference>
<gene>
    <name evidence="18" type="ORF">DUI87_11083</name>
</gene>
<dbReference type="GO" id="GO:0003677">
    <property type="term" value="F:DNA binding"/>
    <property type="evidence" value="ECO:0007669"/>
    <property type="project" value="UniProtKB-KW"/>
</dbReference>
<dbReference type="PROSITE" id="PS50876">
    <property type="entry name" value="ZF_INTEGRASE"/>
    <property type="match status" value="1"/>
</dbReference>
<evidence type="ECO:0000259" key="17">
    <source>
        <dbReference type="PROSITE" id="PS51027"/>
    </source>
</evidence>
<dbReference type="InterPro" id="IPR012337">
    <property type="entry name" value="RNaseH-like_sf"/>
</dbReference>
<organism evidence="18 19">
    <name type="scientific">Hirundo rustica rustica</name>
    <dbReference type="NCBI Taxonomy" id="333673"/>
    <lineage>
        <taxon>Eukaryota</taxon>
        <taxon>Metazoa</taxon>
        <taxon>Chordata</taxon>
        <taxon>Craniata</taxon>
        <taxon>Vertebrata</taxon>
        <taxon>Euteleostomi</taxon>
        <taxon>Archelosauria</taxon>
        <taxon>Archosauria</taxon>
        <taxon>Dinosauria</taxon>
        <taxon>Saurischia</taxon>
        <taxon>Theropoda</taxon>
        <taxon>Coelurosauria</taxon>
        <taxon>Aves</taxon>
        <taxon>Neognathae</taxon>
        <taxon>Neoaves</taxon>
        <taxon>Telluraves</taxon>
        <taxon>Australaves</taxon>
        <taxon>Passeriformes</taxon>
        <taxon>Sylvioidea</taxon>
        <taxon>Hirundinidae</taxon>
        <taxon>Hirundo</taxon>
    </lineage>
</organism>
<dbReference type="PANTHER" id="PTHR41694">
    <property type="entry name" value="ENDOGENOUS RETROVIRUS GROUP K MEMBER POL PROTEIN"/>
    <property type="match status" value="1"/>
</dbReference>
<feature type="domain" description="Integrase catalytic" evidence="16">
    <location>
        <begin position="84"/>
        <end position="247"/>
    </location>
</feature>
<evidence type="ECO:0000256" key="12">
    <source>
        <dbReference type="ARBA" id="ARBA00023268"/>
    </source>
</evidence>
<sequence length="330" mass="36969">MHIRSHTDLPGFIARGNRRADALAVPVEMAPLPNIFKQVKISHQLFHQNAPGLVCQFHLTREQARAIVSMCPLCQQHALPALSAGANPKGLKSCEVRQTDVTHIMSFGRQRYVHVSVDTFSGAVYASALAGENSSDAMKHLIQAFFFLGIPKSIKSDNGPTHTSKEFRSFLQQWALEHKRGIPYSPTGQAIVERTHQNLKRVLSQQHQSLKLETPRIQLSKALFTLNFLNCTFENLNPPIVRHFRENCQLQLKAKPPVMVKDPATRETEGPHDLVTWGCGYACVSTPSALKWVPAKWVKPFIPKSAKPPAEDPQVASAAWRRRKHQTLSF</sequence>
<dbReference type="InterPro" id="IPR036397">
    <property type="entry name" value="RNaseH_sf"/>
</dbReference>
<dbReference type="PROSITE" id="PS51027">
    <property type="entry name" value="INTEGRASE_DBD"/>
    <property type="match status" value="1"/>
</dbReference>
<keyword evidence="5" id="KW-0479">Metal-binding</keyword>
<dbReference type="GO" id="GO:0003964">
    <property type="term" value="F:RNA-directed DNA polymerase activity"/>
    <property type="evidence" value="ECO:0007669"/>
    <property type="project" value="UniProtKB-KW"/>
</dbReference>
<feature type="domain" description="Integrase-type" evidence="17">
    <location>
        <begin position="256"/>
        <end position="303"/>
    </location>
</feature>
<evidence type="ECO:0000256" key="13">
    <source>
        <dbReference type="PROSITE-ProRule" id="PRU00450"/>
    </source>
</evidence>
<dbReference type="SUPFAM" id="SSF50122">
    <property type="entry name" value="DNA-binding domain of retroviral integrase"/>
    <property type="match status" value="1"/>
</dbReference>
<feature type="domain" description="Integrase-type" evidence="15">
    <location>
        <begin position="34"/>
        <end position="75"/>
    </location>
</feature>
<keyword evidence="12" id="KW-0511">Multifunctional enzyme</keyword>
<dbReference type="GO" id="GO:0004519">
    <property type="term" value="F:endonuclease activity"/>
    <property type="evidence" value="ECO:0007669"/>
    <property type="project" value="UniProtKB-KW"/>
</dbReference>
<proteinExistence type="predicted"/>
<dbReference type="InterPro" id="IPR003308">
    <property type="entry name" value="Integrase_Zn-bd_dom_N"/>
</dbReference>
<keyword evidence="3" id="KW-0548">Nucleotidyltransferase</keyword>
<evidence type="ECO:0000313" key="18">
    <source>
        <dbReference type="EMBL" id="RMC11953.1"/>
    </source>
</evidence>
<dbReference type="Gene3D" id="1.10.10.200">
    <property type="match status" value="1"/>
</dbReference>
<keyword evidence="8" id="KW-0862">Zinc</keyword>
<accession>A0A3M0KFG9</accession>
<dbReference type="GO" id="GO:0015074">
    <property type="term" value="P:DNA integration"/>
    <property type="evidence" value="ECO:0007669"/>
    <property type="project" value="UniProtKB-KW"/>
</dbReference>
<evidence type="ECO:0000259" key="15">
    <source>
        <dbReference type="PROSITE" id="PS50876"/>
    </source>
</evidence>
<dbReference type="SUPFAM" id="SSF46919">
    <property type="entry name" value="N-terminal Zn binding domain of HIV integrase"/>
    <property type="match status" value="1"/>
</dbReference>
<dbReference type="GO" id="GO:0035613">
    <property type="term" value="F:RNA stem-loop binding"/>
    <property type="evidence" value="ECO:0007669"/>
    <property type="project" value="TreeGrafter"/>
</dbReference>
<dbReference type="PROSITE" id="PS50994">
    <property type="entry name" value="INTEGRASE"/>
    <property type="match status" value="1"/>
</dbReference>
<evidence type="ECO:0000256" key="5">
    <source>
        <dbReference type="ARBA" id="ARBA00022723"/>
    </source>
</evidence>
<keyword evidence="7" id="KW-0378">Hydrolase</keyword>
<evidence type="ECO:0000256" key="8">
    <source>
        <dbReference type="ARBA" id="ARBA00022833"/>
    </source>
</evidence>
<dbReference type="Pfam" id="PF02022">
    <property type="entry name" value="Integrase_Zn"/>
    <property type="match status" value="1"/>
</dbReference>
<dbReference type="GO" id="GO:0016787">
    <property type="term" value="F:hydrolase activity"/>
    <property type="evidence" value="ECO:0007669"/>
    <property type="project" value="UniProtKB-KW"/>
</dbReference>
<dbReference type="InterPro" id="IPR001037">
    <property type="entry name" value="Integrase_C_retrovir"/>
</dbReference>
<dbReference type="SUPFAM" id="SSF53098">
    <property type="entry name" value="Ribonuclease H-like"/>
    <property type="match status" value="1"/>
</dbReference>
<evidence type="ECO:0000256" key="3">
    <source>
        <dbReference type="ARBA" id="ARBA00022695"/>
    </source>
</evidence>
<evidence type="ECO:0000256" key="6">
    <source>
        <dbReference type="ARBA" id="ARBA00022759"/>
    </source>
</evidence>
<keyword evidence="19" id="KW-1185">Reference proteome</keyword>
<keyword evidence="4" id="KW-0540">Nuclease</keyword>
<reference evidence="18 19" key="1">
    <citation type="submission" date="2018-07" db="EMBL/GenBank/DDBJ databases">
        <title>A high quality draft genome assembly of the barn swallow (H. rustica rustica).</title>
        <authorList>
            <person name="Formenti G."/>
            <person name="Chiara M."/>
            <person name="Poveda L."/>
            <person name="Francoijs K.-J."/>
            <person name="Bonisoli-Alquati A."/>
            <person name="Canova L."/>
            <person name="Gianfranceschi L."/>
            <person name="Horner D.S."/>
            <person name="Saino N."/>
        </authorList>
    </citation>
    <scope>NUCLEOTIDE SEQUENCE [LARGE SCALE GENOMIC DNA]</scope>
    <source>
        <strain evidence="18">Chelidonia</strain>
        <tissue evidence="18">Blood</tissue>
    </source>
</reference>
<dbReference type="AlphaFoldDB" id="A0A3M0KFG9"/>
<keyword evidence="11" id="KW-0238">DNA-binding</keyword>
<dbReference type="Gene3D" id="2.30.30.10">
    <property type="entry name" value="Integrase, C-terminal domain superfamily, retroviral"/>
    <property type="match status" value="1"/>
</dbReference>
<name>A0A3M0KFG9_HIRRU</name>
<comment type="caution">
    <text evidence="18">The sequence shown here is derived from an EMBL/GenBank/DDBJ whole genome shotgun (WGS) entry which is preliminary data.</text>
</comment>
<dbReference type="Gene3D" id="3.30.420.10">
    <property type="entry name" value="Ribonuclease H-like superfamily/Ribonuclease H"/>
    <property type="match status" value="1"/>
</dbReference>
<dbReference type="EC" id="2.7.7.49" evidence="1"/>
<dbReference type="OrthoDB" id="9048509at2759"/>
<dbReference type="InterPro" id="IPR017856">
    <property type="entry name" value="Integrase-like_N"/>
</dbReference>
<evidence type="ECO:0000256" key="4">
    <source>
        <dbReference type="ARBA" id="ARBA00022722"/>
    </source>
</evidence>
<dbReference type="Proteomes" id="UP000269221">
    <property type="component" value="Unassembled WGS sequence"/>
</dbReference>
<feature type="DNA-binding region" description="Integrase-type" evidence="14">
    <location>
        <begin position="256"/>
        <end position="303"/>
    </location>
</feature>
<dbReference type="EMBL" id="QRBI01000107">
    <property type="protein sequence ID" value="RMC11953.1"/>
    <property type="molecule type" value="Genomic_DNA"/>
</dbReference>
<keyword evidence="9" id="KW-0229">DNA integration</keyword>
<evidence type="ECO:0000256" key="14">
    <source>
        <dbReference type="PROSITE-ProRule" id="PRU00506"/>
    </source>
</evidence>
<evidence type="ECO:0000259" key="16">
    <source>
        <dbReference type="PROSITE" id="PS50994"/>
    </source>
</evidence>
<evidence type="ECO:0000256" key="2">
    <source>
        <dbReference type="ARBA" id="ARBA00022679"/>
    </source>
</evidence>
<dbReference type="InterPro" id="IPR001584">
    <property type="entry name" value="Integrase_cat-core"/>
</dbReference>
<keyword evidence="13" id="KW-0863">Zinc-finger</keyword>
<dbReference type="PANTHER" id="PTHR41694:SF4">
    <property type="entry name" value="ENDOGENOUS RETROVIRUS GROUP K MEMBER 10 POL PROTEIN-RELATED"/>
    <property type="match status" value="1"/>
</dbReference>
<evidence type="ECO:0000256" key="1">
    <source>
        <dbReference type="ARBA" id="ARBA00012493"/>
    </source>
</evidence>
<keyword evidence="6" id="KW-0255">Endonuclease</keyword>
<dbReference type="GO" id="GO:0008270">
    <property type="term" value="F:zinc ion binding"/>
    <property type="evidence" value="ECO:0007669"/>
    <property type="project" value="UniProtKB-KW"/>
</dbReference>
<evidence type="ECO:0000256" key="9">
    <source>
        <dbReference type="ARBA" id="ARBA00022908"/>
    </source>
</evidence>
<dbReference type="Pfam" id="PF00552">
    <property type="entry name" value="IN_DBD_C"/>
    <property type="match status" value="1"/>
</dbReference>
<evidence type="ECO:0000256" key="10">
    <source>
        <dbReference type="ARBA" id="ARBA00022918"/>
    </source>
</evidence>
<protein>
    <recommendedName>
        <fullName evidence="1">RNA-directed DNA polymerase</fullName>
        <ecNumber evidence="1">2.7.7.49</ecNumber>
    </recommendedName>
</protein>
<keyword evidence="10" id="KW-0695">RNA-directed DNA polymerase</keyword>
<evidence type="ECO:0000313" key="19">
    <source>
        <dbReference type="Proteomes" id="UP000269221"/>
    </source>
</evidence>
<dbReference type="Pfam" id="PF00665">
    <property type="entry name" value="rve"/>
    <property type="match status" value="1"/>
</dbReference>
<evidence type="ECO:0000256" key="11">
    <source>
        <dbReference type="ARBA" id="ARBA00023125"/>
    </source>
</evidence>
<keyword evidence="2" id="KW-0808">Transferase</keyword>
<evidence type="ECO:0000256" key="7">
    <source>
        <dbReference type="ARBA" id="ARBA00022801"/>
    </source>
</evidence>